<proteinExistence type="predicted"/>
<organism evidence="1 2">
    <name type="scientific">Yersinia wautersii</name>
    <dbReference type="NCBI Taxonomy" id="1341643"/>
    <lineage>
        <taxon>Bacteria</taxon>
        <taxon>Pseudomonadati</taxon>
        <taxon>Pseudomonadota</taxon>
        <taxon>Gammaproteobacteria</taxon>
        <taxon>Enterobacterales</taxon>
        <taxon>Yersiniaceae</taxon>
        <taxon>Yersinia</taxon>
    </lineage>
</organism>
<protein>
    <submittedName>
        <fullName evidence="1">Uncharacterized protein</fullName>
    </submittedName>
</protein>
<dbReference type="EMBL" id="CVMG01000029">
    <property type="protein sequence ID" value="CRG51682.1"/>
    <property type="molecule type" value="Genomic_DNA"/>
</dbReference>
<comment type="caution">
    <text evidence="1">The sequence shown here is derived from an EMBL/GenBank/DDBJ whole genome shotgun (WGS) entry which is preliminary data.</text>
</comment>
<dbReference type="Proteomes" id="UP000047420">
    <property type="component" value="Unassembled WGS sequence"/>
</dbReference>
<accession>A0ABP1ZH29</accession>
<keyword evidence="2" id="KW-1185">Reference proteome</keyword>
<evidence type="ECO:0000313" key="1">
    <source>
        <dbReference type="EMBL" id="CRG51682.1"/>
    </source>
</evidence>
<evidence type="ECO:0000313" key="2">
    <source>
        <dbReference type="Proteomes" id="UP000047420"/>
    </source>
</evidence>
<name>A0ABP1ZH29_9GAMM</name>
<sequence>MNDLSAAHIAEQNMRRFLWDNGPYSIKARLDIPLTI</sequence>
<gene>
    <name evidence="1" type="ORF">ERS008478_03322</name>
</gene>
<reference evidence="1 2" key="1">
    <citation type="submission" date="2015-03" db="EMBL/GenBank/DDBJ databases">
        <authorList>
            <consortium name="Pathogen Informatics"/>
            <person name="Murphy D."/>
        </authorList>
    </citation>
    <scope>NUCLEOTIDE SEQUENCE [LARGE SCALE GENOMIC DNA]</scope>
    <source>
        <strain evidence="1 2">WP-931201</strain>
    </source>
</reference>